<evidence type="ECO:0000256" key="5">
    <source>
        <dbReference type="ARBA" id="ARBA00022741"/>
    </source>
</evidence>
<accession>A0A0G0JIA0</accession>
<dbReference type="PRINTS" id="PR00980">
    <property type="entry name" value="TRNASYNTHALA"/>
</dbReference>
<dbReference type="InterPro" id="IPR002318">
    <property type="entry name" value="Ala-tRNA-lgiase_IIc"/>
</dbReference>
<dbReference type="GO" id="GO:0002161">
    <property type="term" value="F:aminoacyl-tRNA deacylase activity"/>
    <property type="evidence" value="ECO:0007669"/>
    <property type="project" value="TreeGrafter"/>
</dbReference>
<feature type="domain" description="Alanyl-transfer RNA synthetases family profile" evidence="10">
    <location>
        <begin position="1"/>
        <end position="611"/>
    </location>
</feature>
<dbReference type="Gene3D" id="3.30.930.10">
    <property type="entry name" value="Bira Bifunctional Protein, Domain 2"/>
    <property type="match status" value="1"/>
</dbReference>
<dbReference type="InterPro" id="IPR045864">
    <property type="entry name" value="aa-tRNA-synth_II/BPL/LPL"/>
</dbReference>
<gene>
    <name evidence="11" type="ORF">US86_C0001G0385</name>
</gene>
<dbReference type="Proteomes" id="UP000034235">
    <property type="component" value="Unassembled WGS sequence"/>
</dbReference>
<organism evidence="11 12">
    <name type="scientific">Candidatus Daviesbacteria bacterium GW2011_GWA2_38_24</name>
    <dbReference type="NCBI Taxonomy" id="1618422"/>
    <lineage>
        <taxon>Bacteria</taxon>
        <taxon>Candidatus Daviesiibacteriota</taxon>
    </lineage>
</organism>
<dbReference type="InterPro" id="IPR018164">
    <property type="entry name" value="Ala-tRNA-synth_IIc_N"/>
</dbReference>
<dbReference type="SUPFAM" id="SSF55186">
    <property type="entry name" value="ThrRS/AlaRS common domain"/>
    <property type="match status" value="1"/>
</dbReference>
<dbReference type="Gene3D" id="3.30.980.10">
    <property type="entry name" value="Threonyl-trna Synthetase, Chain A, domain 2"/>
    <property type="match status" value="1"/>
</dbReference>
<dbReference type="Pfam" id="PF07973">
    <property type="entry name" value="tRNA_SAD"/>
    <property type="match status" value="1"/>
</dbReference>
<evidence type="ECO:0000256" key="1">
    <source>
        <dbReference type="ARBA" id="ARBA00008226"/>
    </source>
</evidence>
<dbReference type="AlphaFoldDB" id="A0A0G0JIA0"/>
<evidence type="ECO:0000256" key="4">
    <source>
        <dbReference type="ARBA" id="ARBA00022598"/>
    </source>
</evidence>
<keyword evidence="6" id="KW-0067">ATP-binding</keyword>
<keyword evidence="4 11" id="KW-0436">Ligase</keyword>
<dbReference type="FunFam" id="3.30.980.10:FF:000004">
    <property type="entry name" value="Alanine--tRNA ligase, cytoplasmic"/>
    <property type="match status" value="1"/>
</dbReference>
<comment type="caution">
    <text evidence="11">The sequence shown here is derived from an EMBL/GenBank/DDBJ whole genome shotgun (WGS) entry which is preliminary data.</text>
</comment>
<evidence type="ECO:0000256" key="3">
    <source>
        <dbReference type="ARBA" id="ARBA00022555"/>
    </source>
</evidence>
<dbReference type="SUPFAM" id="SSF101353">
    <property type="entry name" value="Putative anticodon-binding domain of alanyl-tRNA synthetase (AlaRS)"/>
    <property type="match status" value="1"/>
</dbReference>
<dbReference type="InterPro" id="IPR012947">
    <property type="entry name" value="tRNA_SAD"/>
</dbReference>
<dbReference type="Gene3D" id="3.30.54.20">
    <property type="match status" value="1"/>
</dbReference>
<comment type="similarity">
    <text evidence="1">Belongs to the class-II aminoacyl-tRNA synthetase family.</text>
</comment>
<dbReference type="NCBIfam" id="NF002436">
    <property type="entry name" value="PRK01584.1"/>
    <property type="match status" value="1"/>
</dbReference>
<evidence type="ECO:0000256" key="9">
    <source>
        <dbReference type="ARBA" id="ARBA00023146"/>
    </source>
</evidence>
<keyword evidence="7" id="KW-0694">RNA-binding</keyword>
<dbReference type="GO" id="GO:0004813">
    <property type="term" value="F:alanine-tRNA ligase activity"/>
    <property type="evidence" value="ECO:0007669"/>
    <property type="project" value="UniProtKB-EC"/>
</dbReference>
<dbReference type="SMART" id="SM00863">
    <property type="entry name" value="tRNA_SAD"/>
    <property type="match status" value="1"/>
</dbReference>
<reference evidence="11 12" key="1">
    <citation type="journal article" date="2015" name="Nature">
        <title>rRNA introns, odd ribosomes, and small enigmatic genomes across a large radiation of phyla.</title>
        <authorList>
            <person name="Brown C.T."/>
            <person name="Hug L.A."/>
            <person name="Thomas B.C."/>
            <person name="Sharon I."/>
            <person name="Castelle C.J."/>
            <person name="Singh A."/>
            <person name="Wilkins M.J."/>
            <person name="Williams K.H."/>
            <person name="Banfield J.F."/>
        </authorList>
    </citation>
    <scope>NUCLEOTIDE SEQUENCE [LARGE SCALE GENOMIC DNA]</scope>
</reference>
<evidence type="ECO:0000256" key="6">
    <source>
        <dbReference type="ARBA" id="ARBA00022840"/>
    </source>
</evidence>
<keyword evidence="5" id="KW-0547">Nucleotide-binding</keyword>
<dbReference type="PATRIC" id="fig|1618422.5.peg.390"/>
<name>A0A0G0JIA0_9BACT</name>
<dbReference type="PANTHER" id="PTHR11777">
    <property type="entry name" value="ALANYL-TRNA SYNTHETASE"/>
    <property type="match status" value="1"/>
</dbReference>
<evidence type="ECO:0000256" key="8">
    <source>
        <dbReference type="ARBA" id="ARBA00022917"/>
    </source>
</evidence>
<evidence type="ECO:0000313" key="11">
    <source>
        <dbReference type="EMBL" id="KKQ67458.1"/>
    </source>
</evidence>
<dbReference type="GO" id="GO:0006419">
    <property type="term" value="P:alanyl-tRNA aminoacylation"/>
    <property type="evidence" value="ECO:0007669"/>
    <property type="project" value="InterPro"/>
</dbReference>
<dbReference type="SUPFAM" id="SSF55681">
    <property type="entry name" value="Class II aaRS and biotin synthetases"/>
    <property type="match status" value="1"/>
</dbReference>
<keyword evidence="9" id="KW-0030">Aminoacyl-tRNA synthetase</keyword>
<dbReference type="GO" id="GO:0005829">
    <property type="term" value="C:cytosol"/>
    <property type="evidence" value="ECO:0007669"/>
    <property type="project" value="TreeGrafter"/>
</dbReference>
<dbReference type="EMBL" id="LBUP01000001">
    <property type="protein sequence ID" value="KKQ67458.1"/>
    <property type="molecule type" value="Genomic_DNA"/>
</dbReference>
<dbReference type="Pfam" id="PF01411">
    <property type="entry name" value="tRNA-synt_2c"/>
    <property type="match status" value="1"/>
</dbReference>
<dbReference type="EC" id="6.1.1.7" evidence="2"/>
<keyword evidence="8" id="KW-0648">Protein biosynthesis</keyword>
<keyword evidence="3" id="KW-0820">tRNA-binding</keyword>
<dbReference type="PANTHER" id="PTHR11777:SF9">
    <property type="entry name" value="ALANINE--TRNA LIGASE, CYTOPLASMIC"/>
    <property type="match status" value="1"/>
</dbReference>
<dbReference type="GO" id="GO:0005524">
    <property type="term" value="F:ATP binding"/>
    <property type="evidence" value="ECO:0007669"/>
    <property type="project" value="UniProtKB-KW"/>
</dbReference>
<dbReference type="GO" id="GO:0000049">
    <property type="term" value="F:tRNA binding"/>
    <property type="evidence" value="ECO:0007669"/>
    <property type="project" value="UniProtKB-KW"/>
</dbReference>
<dbReference type="InterPro" id="IPR018165">
    <property type="entry name" value="Ala-tRNA-synth_IIc_core"/>
</dbReference>
<evidence type="ECO:0000256" key="2">
    <source>
        <dbReference type="ARBA" id="ARBA00013168"/>
    </source>
</evidence>
<evidence type="ECO:0000256" key="7">
    <source>
        <dbReference type="ARBA" id="ARBA00022884"/>
    </source>
</evidence>
<dbReference type="InterPro" id="IPR018163">
    <property type="entry name" value="Thr/Ala-tRNA-synth_IIc_edit"/>
</dbReference>
<proteinExistence type="inferred from homology"/>
<dbReference type="PROSITE" id="PS50860">
    <property type="entry name" value="AA_TRNA_LIGASE_II_ALA"/>
    <property type="match status" value="1"/>
</dbReference>
<protein>
    <recommendedName>
        <fullName evidence="2">alanine--tRNA ligase</fullName>
        <ecNumber evidence="2">6.1.1.7</ecNumber>
    </recommendedName>
</protein>
<dbReference type="InterPro" id="IPR050058">
    <property type="entry name" value="Ala-tRNA_ligase"/>
</dbReference>
<evidence type="ECO:0000259" key="10">
    <source>
        <dbReference type="PROSITE" id="PS50860"/>
    </source>
</evidence>
<dbReference type="CDD" id="cd00673">
    <property type="entry name" value="AlaRS_core"/>
    <property type="match status" value="1"/>
</dbReference>
<sequence length="611" mass="69311">MDSKTIREKYLQFFESRGHKRIAPAPLVLENDLTTLFVSAGMQPLVSFLKGKPHPLGKRLVDVQPGIRTGDIEETGDNRHLTFFEMLGNWSLGDYFKNDQLSWLWEFLTKELVLPKEKLHVSVFEGTDNVLKDNVSLQIWKSLGVDDTHIHFYGPKKNWWSRSGTPEQMIPGDIGGPDSEVFYDFGDDLKLHENSLFKDEKCNPNCDCGRFMEIGNSVFIQYQKTEDGTLQELSQKNVDFGGGLERLTAASNNIPDIFETDLFKEIIQTIEEISGKKFSQAENQISIRVIADHIRASTFLIVNGVMPSNKLHGYVLRRLIRRAAVKMYHLGTDLSSLARLSEISKNVVASEVIKTEIQKFGASLDKGLKEIQKIKQIDGKIAFDLYQTYGFPLEITEEILTQKGQKINHQQFISEFEKHKELSRTASAGMFKGGLVSSGEQETKYHTATHLLHQALRSILGDHVIQRGSNITAERLRFDFSHNQKLSEVEIKKVEDLVNEKIKEDLKVWFKEMPLEEAKKTDAIGAFGEKYGDIVKVYFIGDTDVIAIRQLAEKQSPKEDRHANARDDEDIFSKEICGGPHVEHTGILGNFEITKEESTGAGIRRIYATLE</sequence>
<dbReference type="InterPro" id="IPR018162">
    <property type="entry name" value="Ala-tRNA-ligase_IIc_anticod-bd"/>
</dbReference>
<evidence type="ECO:0000313" key="12">
    <source>
        <dbReference type="Proteomes" id="UP000034235"/>
    </source>
</evidence>